<dbReference type="PANTHER" id="PTHR19338">
    <property type="entry name" value="TRANSLOCASE OF INNER MITOCHONDRIAL MEMBRANE 13 HOMOLOG"/>
    <property type="match status" value="1"/>
</dbReference>
<name>A0A8R7PLH2_TRIUA</name>
<dbReference type="PANTHER" id="PTHR19338:SF58">
    <property type="entry name" value="OS09G0517100 PROTEIN"/>
    <property type="match status" value="1"/>
</dbReference>
<keyword evidence="4" id="KW-0547">Nucleotide-binding</keyword>
<feature type="domain" description="Disease resistance N-terminal" evidence="6">
    <location>
        <begin position="12"/>
        <end position="95"/>
    </location>
</feature>
<dbReference type="CDD" id="cd14798">
    <property type="entry name" value="RX-CC_like"/>
    <property type="match status" value="1"/>
</dbReference>
<evidence type="ECO:0000259" key="6">
    <source>
        <dbReference type="Pfam" id="PF18052"/>
    </source>
</evidence>
<dbReference type="Proteomes" id="UP000015106">
    <property type="component" value="Chromosome 3"/>
</dbReference>
<reference evidence="8" key="1">
    <citation type="journal article" date="2013" name="Nature">
        <title>Draft genome of the wheat A-genome progenitor Triticum urartu.</title>
        <authorList>
            <person name="Ling H.Q."/>
            <person name="Zhao S."/>
            <person name="Liu D."/>
            <person name="Wang J."/>
            <person name="Sun H."/>
            <person name="Zhang C."/>
            <person name="Fan H."/>
            <person name="Li D."/>
            <person name="Dong L."/>
            <person name="Tao Y."/>
            <person name="Gao C."/>
            <person name="Wu H."/>
            <person name="Li Y."/>
            <person name="Cui Y."/>
            <person name="Guo X."/>
            <person name="Zheng S."/>
            <person name="Wang B."/>
            <person name="Yu K."/>
            <person name="Liang Q."/>
            <person name="Yang W."/>
            <person name="Lou X."/>
            <person name="Chen J."/>
            <person name="Feng M."/>
            <person name="Jian J."/>
            <person name="Zhang X."/>
            <person name="Luo G."/>
            <person name="Jiang Y."/>
            <person name="Liu J."/>
            <person name="Wang Z."/>
            <person name="Sha Y."/>
            <person name="Zhang B."/>
            <person name="Wu H."/>
            <person name="Tang D."/>
            <person name="Shen Q."/>
            <person name="Xue P."/>
            <person name="Zou S."/>
            <person name="Wang X."/>
            <person name="Liu X."/>
            <person name="Wang F."/>
            <person name="Yang Y."/>
            <person name="An X."/>
            <person name="Dong Z."/>
            <person name="Zhang K."/>
            <person name="Zhang X."/>
            <person name="Luo M.C."/>
            <person name="Dvorak J."/>
            <person name="Tong Y."/>
            <person name="Wang J."/>
            <person name="Yang H."/>
            <person name="Li Z."/>
            <person name="Wang D."/>
            <person name="Zhang A."/>
            <person name="Wang J."/>
        </authorList>
    </citation>
    <scope>NUCLEOTIDE SEQUENCE</scope>
    <source>
        <strain evidence="8">cv. G1812</strain>
    </source>
</reference>
<sequence>MADLAVGLAKSVVEGALTKAQWAIKEDSKLRQSAQRDLVFITGEFQMMQSFLKLADGERTRNIVVRTWVWQIRELAYDVEDCIEFVLHLDNKSRWWRRLLPSFVAAATQPLDEAVAEIQQLKARVEYVSSSSGNARYSLISDSGSKPTDVQVQPAAGATTFNMLVEATDIKKHGDLIQLITMVDVGLQVISVWGTCGDLGTTSIIRKAYDRAPRDPPGLHLPRVGEAHASFQSPRVHPGIEIECAILCKHLRRITPRGTQRRPGEVRGHPR</sequence>
<evidence type="ECO:0000256" key="5">
    <source>
        <dbReference type="ARBA" id="ARBA00022821"/>
    </source>
</evidence>
<organism evidence="7 8">
    <name type="scientific">Triticum urartu</name>
    <name type="common">Red wild einkorn</name>
    <name type="synonym">Crithodium urartu</name>
    <dbReference type="NCBI Taxonomy" id="4572"/>
    <lineage>
        <taxon>Eukaryota</taxon>
        <taxon>Viridiplantae</taxon>
        <taxon>Streptophyta</taxon>
        <taxon>Embryophyta</taxon>
        <taxon>Tracheophyta</taxon>
        <taxon>Spermatophyta</taxon>
        <taxon>Magnoliopsida</taxon>
        <taxon>Liliopsida</taxon>
        <taxon>Poales</taxon>
        <taxon>Poaceae</taxon>
        <taxon>BOP clade</taxon>
        <taxon>Pooideae</taxon>
        <taxon>Triticodae</taxon>
        <taxon>Triticeae</taxon>
        <taxon>Triticinae</taxon>
        <taxon>Triticum</taxon>
    </lineage>
</organism>
<comment type="similarity">
    <text evidence="1">Belongs to the disease resistance NB-LRR family.</text>
</comment>
<protein>
    <recommendedName>
        <fullName evidence="6">Disease resistance N-terminal domain-containing protein</fullName>
    </recommendedName>
</protein>
<keyword evidence="2" id="KW-0433">Leucine-rich repeat</keyword>
<dbReference type="AlphaFoldDB" id="A0A8R7PLH2"/>
<reference evidence="7" key="3">
    <citation type="submission" date="2022-06" db="UniProtKB">
        <authorList>
            <consortium name="EnsemblPlants"/>
        </authorList>
    </citation>
    <scope>IDENTIFICATION</scope>
</reference>
<keyword evidence="5" id="KW-0611">Plant defense</keyword>
<evidence type="ECO:0000256" key="4">
    <source>
        <dbReference type="ARBA" id="ARBA00022741"/>
    </source>
</evidence>
<dbReference type="Gramene" id="TuG1812G0300000109.01.T01">
    <property type="protein sequence ID" value="TuG1812G0300000109.01.T01.cds407945"/>
    <property type="gene ID" value="TuG1812G0300000109.01"/>
</dbReference>
<dbReference type="EnsemblPlants" id="TuG1812G0300000109.01.T01">
    <property type="protein sequence ID" value="TuG1812G0300000109.01.T01.cds407945"/>
    <property type="gene ID" value="TuG1812G0300000109.01"/>
</dbReference>
<accession>A0A8R7PLH2</accession>
<evidence type="ECO:0000256" key="3">
    <source>
        <dbReference type="ARBA" id="ARBA00022737"/>
    </source>
</evidence>
<dbReference type="Gene3D" id="1.20.5.4130">
    <property type="match status" value="1"/>
</dbReference>
<proteinExistence type="inferred from homology"/>
<evidence type="ECO:0000256" key="1">
    <source>
        <dbReference type="ARBA" id="ARBA00008894"/>
    </source>
</evidence>
<keyword evidence="8" id="KW-1185">Reference proteome</keyword>
<evidence type="ECO:0000313" key="8">
    <source>
        <dbReference type="Proteomes" id="UP000015106"/>
    </source>
</evidence>
<evidence type="ECO:0000313" key="7">
    <source>
        <dbReference type="EnsemblPlants" id="TuG1812G0300000109.01.T01.cds407945"/>
    </source>
</evidence>
<dbReference type="Pfam" id="PF18052">
    <property type="entry name" value="Rx_N"/>
    <property type="match status" value="1"/>
</dbReference>
<dbReference type="InterPro" id="IPR041118">
    <property type="entry name" value="Rx_N"/>
</dbReference>
<dbReference type="GO" id="GO:0006952">
    <property type="term" value="P:defense response"/>
    <property type="evidence" value="ECO:0007669"/>
    <property type="project" value="UniProtKB-KW"/>
</dbReference>
<keyword evidence="3" id="KW-0677">Repeat</keyword>
<dbReference type="InterPro" id="IPR038005">
    <property type="entry name" value="RX-like_CC"/>
</dbReference>
<reference evidence="7" key="2">
    <citation type="submission" date="2018-03" db="EMBL/GenBank/DDBJ databases">
        <title>The Triticum urartu genome reveals the dynamic nature of wheat genome evolution.</title>
        <authorList>
            <person name="Ling H."/>
            <person name="Ma B."/>
            <person name="Shi X."/>
            <person name="Liu H."/>
            <person name="Dong L."/>
            <person name="Sun H."/>
            <person name="Cao Y."/>
            <person name="Gao Q."/>
            <person name="Zheng S."/>
            <person name="Li Y."/>
            <person name="Yu Y."/>
            <person name="Du H."/>
            <person name="Qi M."/>
            <person name="Li Y."/>
            <person name="Yu H."/>
            <person name="Cui Y."/>
            <person name="Wang N."/>
            <person name="Chen C."/>
            <person name="Wu H."/>
            <person name="Zhao Y."/>
            <person name="Zhang J."/>
            <person name="Li Y."/>
            <person name="Zhou W."/>
            <person name="Zhang B."/>
            <person name="Hu W."/>
            <person name="Eijk M."/>
            <person name="Tang J."/>
            <person name="Witsenboer H."/>
            <person name="Zhao S."/>
            <person name="Li Z."/>
            <person name="Zhang A."/>
            <person name="Wang D."/>
            <person name="Liang C."/>
        </authorList>
    </citation>
    <scope>NUCLEOTIDE SEQUENCE [LARGE SCALE GENOMIC DNA]</scope>
    <source>
        <strain evidence="7">cv. G1812</strain>
    </source>
</reference>
<evidence type="ECO:0000256" key="2">
    <source>
        <dbReference type="ARBA" id="ARBA00022614"/>
    </source>
</evidence>
<dbReference type="GO" id="GO:0000166">
    <property type="term" value="F:nucleotide binding"/>
    <property type="evidence" value="ECO:0007669"/>
    <property type="project" value="UniProtKB-KW"/>
</dbReference>